<reference evidence="3" key="1">
    <citation type="journal article" date="2014" name="Int. J. Syst. Evol. Microbiol.">
        <title>Complete genome sequence of Corynebacterium casei LMG S-19264T (=DSM 44701T), isolated from a smear-ripened cheese.</title>
        <authorList>
            <consortium name="US DOE Joint Genome Institute (JGI-PGF)"/>
            <person name="Walter F."/>
            <person name="Albersmeier A."/>
            <person name="Kalinowski J."/>
            <person name="Ruckert C."/>
        </authorList>
    </citation>
    <scope>NUCLEOTIDE SEQUENCE</scope>
    <source>
        <strain evidence="3">CCM 8606</strain>
    </source>
</reference>
<feature type="region of interest" description="Disordered" evidence="1">
    <location>
        <begin position="44"/>
        <end position="67"/>
    </location>
</feature>
<dbReference type="InterPro" id="IPR022395">
    <property type="entry name" value="CHP03773_ABC_transptr-like"/>
</dbReference>
<reference evidence="3" key="2">
    <citation type="submission" date="2020-09" db="EMBL/GenBank/DDBJ databases">
        <authorList>
            <person name="Sun Q."/>
            <person name="Sedlacek I."/>
        </authorList>
    </citation>
    <scope>NUCLEOTIDE SEQUENCE</scope>
    <source>
        <strain evidence="3">CCM 8606</strain>
    </source>
</reference>
<dbReference type="NCBIfam" id="TIGR03773">
    <property type="entry name" value="anch_rpt_wall"/>
    <property type="match status" value="1"/>
</dbReference>
<gene>
    <name evidence="3" type="ORF">GCM10007377_05780</name>
</gene>
<keyword evidence="2" id="KW-1133">Transmembrane helix</keyword>
<dbReference type="NCBIfam" id="NF038134">
    <property type="entry name" value="choice_anch_M"/>
    <property type="match status" value="3"/>
</dbReference>
<keyword evidence="4" id="KW-1185">Reference proteome</keyword>
<feature type="compositionally biased region" description="Basic and acidic residues" evidence="1">
    <location>
        <begin position="548"/>
        <end position="565"/>
    </location>
</feature>
<sequence length="887" mass="95587">MPTSTMQAISCRTRKRRALFSRVTGGIAVLALSFGAFFTAPAVAEETRDSPHTEETSARTIDSGEDADALSNAELAERRQMLYHRHVDAAHVAWDAEKNNFKIQVVDGATPKEADSVLVRLGPDATTDGREVSRIKLPSSNKLSFLGAPGSILWNAPAKFYQGWLPVWAGMGAGHDIPDHIDGEVIKLELMKVDGPGAATIWNGDMSEGGKAVLSSKDPSLFYILSEGGHGHFNWTFDKPGRYTFHFRASAKTIDGQTITSDPYQVIWLVGSDEELGLAPGTTSGSPIQIPAEDFDTGETDTRLGDGENTDVPVVSEEDNITAADPPMEGRYTCAVPGHYDLAVKIGDDRSVSAAVRDDHAKEYGAYELLIPVPDSAMRTLEHNSYTRALSPLGAHGSKIWVLPEVQASHLPWLGFSTESVDYSDINPQKGVRLYLDSFYGPGRMLTYDDDGINPIETVLDSRQVEYSYKFFEPTHRHTSMAFNKPGLYDLGFQYTAFFKPVEGKHDQNYTFNDVYYAVGNEEIDKFCPGWLEQYDVASPAAEANPKPTDKEAEANSKSTNKESDTFDTGKAAAKVPVAPPTLTENLPAEERHEEICEPVHITRPATDEEWRALQAGKNVARATLTFNVGDVASGNASNGHFDLGPVVEGGKLALKVKDDRGQVPRWVSPSSLSFALGASARMPAPPALSSIATQGTSIWLISSVQKPGVPWLGMNSQHPGLRGATTGPVTFTLEAVRGPGKVLMFESGSLGGGIGRSLFTRSGSSFTLPANTHAHYNWVFSQPGTYTMTISARVTPTAGSPLAASSGNVTLTGKRPMVDDVIGRTASGKDCVLPADVKARFAKHNGIKLAHTGTQVQILVGFALLALSGGGYLVWAARRRSRSGLA</sequence>
<evidence type="ECO:0000313" key="4">
    <source>
        <dbReference type="Proteomes" id="UP000619536"/>
    </source>
</evidence>
<keyword evidence="2" id="KW-0472">Membrane</keyword>
<evidence type="ECO:0008006" key="5">
    <source>
        <dbReference type="Google" id="ProtNLM"/>
    </source>
</evidence>
<accession>A0A8J3EXQ4</accession>
<dbReference type="NCBIfam" id="TIGR03769">
    <property type="entry name" value="P_ac_wall_RPT"/>
    <property type="match status" value="2"/>
</dbReference>
<dbReference type="EMBL" id="BMDH01000001">
    <property type="protein sequence ID" value="GGI13402.1"/>
    <property type="molecule type" value="Genomic_DNA"/>
</dbReference>
<keyword evidence="2" id="KW-0812">Transmembrane</keyword>
<proteinExistence type="predicted"/>
<protein>
    <recommendedName>
        <fullName evidence="5">ABC transporter-associated repeat protein</fullName>
    </recommendedName>
</protein>
<organism evidence="3 4">
    <name type="scientific">Galliscardovia ingluviei</name>
    <dbReference type="NCBI Taxonomy" id="1769422"/>
    <lineage>
        <taxon>Bacteria</taxon>
        <taxon>Bacillati</taxon>
        <taxon>Actinomycetota</taxon>
        <taxon>Actinomycetes</taxon>
        <taxon>Bifidobacteriales</taxon>
        <taxon>Bifidobacteriaceae</taxon>
        <taxon>Galliscardovia</taxon>
    </lineage>
</organism>
<feature type="region of interest" description="Disordered" evidence="1">
    <location>
        <begin position="541"/>
        <end position="587"/>
    </location>
</feature>
<evidence type="ECO:0000256" key="1">
    <source>
        <dbReference type="SAM" id="MobiDB-lite"/>
    </source>
</evidence>
<dbReference type="InterPro" id="IPR022435">
    <property type="entry name" value="Surface-anchored_actinobac"/>
</dbReference>
<dbReference type="Proteomes" id="UP000619536">
    <property type="component" value="Unassembled WGS sequence"/>
</dbReference>
<dbReference type="AlphaFoldDB" id="A0A8J3EXQ4"/>
<feature type="compositionally biased region" description="Basic and acidic residues" evidence="1">
    <location>
        <begin position="45"/>
        <end position="57"/>
    </location>
</feature>
<evidence type="ECO:0000313" key="3">
    <source>
        <dbReference type="EMBL" id="GGI13402.1"/>
    </source>
</evidence>
<feature type="transmembrane region" description="Helical" evidence="2">
    <location>
        <begin position="859"/>
        <end position="878"/>
    </location>
</feature>
<evidence type="ECO:0000256" key="2">
    <source>
        <dbReference type="SAM" id="Phobius"/>
    </source>
</evidence>
<comment type="caution">
    <text evidence="3">The sequence shown here is derived from an EMBL/GenBank/DDBJ whole genome shotgun (WGS) entry which is preliminary data.</text>
</comment>
<dbReference type="RefSeq" id="WP_188354719.1">
    <property type="nucleotide sequence ID" value="NZ_BMDH01000001.1"/>
</dbReference>
<name>A0A8J3EXQ4_9BIFI</name>